<feature type="compositionally biased region" description="Acidic residues" evidence="2">
    <location>
        <begin position="91"/>
        <end position="101"/>
    </location>
</feature>
<organism evidence="3 4">
    <name type="scientific">Streblomastix strix</name>
    <dbReference type="NCBI Taxonomy" id="222440"/>
    <lineage>
        <taxon>Eukaryota</taxon>
        <taxon>Metamonada</taxon>
        <taxon>Preaxostyla</taxon>
        <taxon>Oxymonadida</taxon>
        <taxon>Streblomastigidae</taxon>
        <taxon>Streblomastix</taxon>
    </lineage>
</organism>
<proteinExistence type="predicted"/>
<dbReference type="EMBL" id="SNRW01012938">
    <property type="protein sequence ID" value="KAA6373202.1"/>
    <property type="molecule type" value="Genomic_DNA"/>
</dbReference>
<evidence type="ECO:0000256" key="1">
    <source>
        <dbReference type="SAM" id="Coils"/>
    </source>
</evidence>
<gene>
    <name evidence="3" type="ORF">EZS28_031271</name>
</gene>
<sequence>MIQKVTQLRVKGRAKDKPITGQETTSSLLNDQRKLREKQQQLLLERLKSLKEQKELQMQQQIQQLSQTDQDFFEIELNTHQQQQQQSQQDTLDEEDQDDQELEKQNSPSPIVIRNRIISLLSQIPSESALFQNSPVTSPISRVNSKFQLEDLIFRMTDREEIKQQKSNKDLGDQIGISGAFTSSHLITMNSSENNAFLKELLQFERGNDDDDDDVNNNNESQLLSQLDHLNSESTLNSQMSENEKKQKKNKIELQILSNKYQKSPLPSPQGMVTQQDSALSNDEFNDILEWIDKQEKLTKREGLMKLKINSFRY</sequence>
<feature type="compositionally biased region" description="Polar residues" evidence="2">
    <location>
        <begin position="21"/>
        <end position="30"/>
    </location>
</feature>
<feature type="coiled-coil region" evidence="1">
    <location>
        <begin position="40"/>
        <end position="71"/>
    </location>
</feature>
<evidence type="ECO:0000313" key="3">
    <source>
        <dbReference type="EMBL" id="KAA6373202.1"/>
    </source>
</evidence>
<feature type="region of interest" description="Disordered" evidence="2">
    <location>
        <begin position="78"/>
        <end position="108"/>
    </location>
</feature>
<feature type="region of interest" description="Disordered" evidence="2">
    <location>
        <begin position="1"/>
        <end position="33"/>
    </location>
</feature>
<keyword evidence="1" id="KW-0175">Coiled coil</keyword>
<dbReference type="Proteomes" id="UP000324800">
    <property type="component" value="Unassembled WGS sequence"/>
</dbReference>
<accession>A0A5J4USY9</accession>
<dbReference type="AlphaFoldDB" id="A0A5J4USY9"/>
<name>A0A5J4USY9_9EUKA</name>
<protein>
    <submittedName>
        <fullName evidence="3">Uncharacterized protein</fullName>
    </submittedName>
</protein>
<feature type="compositionally biased region" description="Low complexity" evidence="2">
    <location>
        <begin position="81"/>
        <end position="90"/>
    </location>
</feature>
<evidence type="ECO:0000256" key="2">
    <source>
        <dbReference type="SAM" id="MobiDB-lite"/>
    </source>
</evidence>
<evidence type="ECO:0000313" key="4">
    <source>
        <dbReference type="Proteomes" id="UP000324800"/>
    </source>
</evidence>
<comment type="caution">
    <text evidence="3">The sequence shown here is derived from an EMBL/GenBank/DDBJ whole genome shotgun (WGS) entry which is preliminary data.</text>
</comment>
<reference evidence="3 4" key="1">
    <citation type="submission" date="2019-03" db="EMBL/GenBank/DDBJ databases">
        <title>Single cell metagenomics reveals metabolic interactions within the superorganism composed of flagellate Streblomastix strix and complex community of Bacteroidetes bacteria on its surface.</title>
        <authorList>
            <person name="Treitli S.C."/>
            <person name="Kolisko M."/>
            <person name="Husnik F."/>
            <person name="Keeling P."/>
            <person name="Hampl V."/>
        </authorList>
    </citation>
    <scope>NUCLEOTIDE SEQUENCE [LARGE SCALE GENOMIC DNA]</scope>
    <source>
        <strain evidence="3">ST1C</strain>
    </source>
</reference>